<gene>
    <name evidence="1" type="ORF">Vadar_013609</name>
</gene>
<keyword evidence="2" id="KW-1185">Reference proteome</keyword>
<comment type="caution">
    <text evidence="1">The sequence shown here is derived from an EMBL/GenBank/DDBJ whole genome shotgun (WGS) entry which is preliminary data.</text>
</comment>
<evidence type="ECO:0000313" key="2">
    <source>
        <dbReference type="Proteomes" id="UP000828048"/>
    </source>
</evidence>
<organism evidence="1 2">
    <name type="scientific">Vaccinium darrowii</name>
    <dbReference type="NCBI Taxonomy" id="229202"/>
    <lineage>
        <taxon>Eukaryota</taxon>
        <taxon>Viridiplantae</taxon>
        <taxon>Streptophyta</taxon>
        <taxon>Embryophyta</taxon>
        <taxon>Tracheophyta</taxon>
        <taxon>Spermatophyta</taxon>
        <taxon>Magnoliopsida</taxon>
        <taxon>eudicotyledons</taxon>
        <taxon>Gunneridae</taxon>
        <taxon>Pentapetalae</taxon>
        <taxon>asterids</taxon>
        <taxon>Ericales</taxon>
        <taxon>Ericaceae</taxon>
        <taxon>Vaccinioideae</taxon>
        <taxon>Vaccinieae</taxon>
        <taxon>Vaccinium</taxon>
    </lineage>
</organism>
<evidence type="ECO:0000313" key="1">
    <source>
        <dbReference type="EMBL" id="KAH7834190.1"/>
    </source>
</evidence>
<sequence>MDSKPHNKLHIYFLPMMSPGHMIPMVDMARIFAGRGVKATLILTPLNAILVSKTIERDRDLGLEIIIRLINFPSAEVGLPEDIENHSSITSPEMSKKMYKAKELLQQPVEKLLEEDFPDCLVADMMFPWASDVATKRGIPRLVFHGTSACALHVNHILNQQKPYKNIESDSEVFVLPDLPNKITMTRRQLPDYMRDGTENHLTKLMEKITESVVTSYGVVINSFRELEPAYSELYSKLIGRKVWHVGPVSLCNRDNEDKSCKGSKISLSGHECLTWLDSKKPNSVLYVCFGSLSYFSNVQLLEIAMGLENSGQEFIWVVRKEKKTKEEEGWDEWLPEGFEKRLDGKGFIIRGWAPQVLILDHAAIGGFMTHCGWNSMLEGVTAGVPLITWPLFAEQFYNEKLVTDILRIGVGVGSQEWCRWPDESKIFVKRKDIEKAVVQLMVGEEAEENRSRARALGEMAKKAVQKGGSSYNYLSALLEELKLNSN</sequence>
<dbReference type="Proteomes" id="UP000828048">
    <property type="component" value="Chromosome 2"/>
</dbReference>
<reference evidence="1 2" key="1">
    <citation type="journal article" date="2021" name="Hortic Res">
        <title>High-quality reference genome and annotation aids understanding of berry development for evergreen blueberry (Vaccinium darrowii).</title>
        <authorList>
            <person name="Yu J."/>
            <person name="Hulse-Kemp A.M."/>
            <person name="Babiker E."/>
            <person name="Staton M."/>
        </authorList>
    </citation>
    <scope>NUCLEOTIDE SEQUENCE [LARGE SCALE GENOMIC DNA]</scope>
    <source>
        <strain evidence="2">cv. NJ 8807/NJ 8810</strain>
        <tissue evidence="1">Young leaf</tissue>
    </source>
</reference>
<protein>
    <submittedName>
        <fullName evidence="1">Uncharacterized protein</fullName>
    </submittedName>
</protein>
<dbReference type="EMBL" id="CM037152">
    <property type="protein sequence ID" value="KAH7834190.1"/>
    <property type="molecule type" value="Genomic_DNA"/>
</dbReference>
<proteinExistence type="predicted"/>
<accession>A0ACB7X0U6</accession>
<name>A0ACB7X0U6_9ERIC</name>